<dbReference type="InterPro" id="IPR001214">
    <property type="entry name" value="SET_dom"/>
</dbReference>
<evidence type="ECO:0000313" key="2">
    <source>
        <dbReference type="EMBL" id="ODV92725.1"/>
    </source>
</evidence>
<keyword evidence="3" id="KW-1185">Reference proteome</keyword>
<dbReference type="CDD" id="cd10527">
    <property type="entry name" value="SET_LSMT"/>
    <property type="match status" value="1"/>
</dbReference>
<name>A0A1E4TLT6_9ASCO</name>
<protein>
    <recommendedName>
        <fullName evidence="1">SET domain-containing protein</fullName>
    </recommendedName>
</protein>
<dbReference type="PANTHER" id="PTHR13271">
    <property type="entry name" value="UNCHARACTERIZED PUTATIVE METHYLTRANSFERASE"/>
    <property type="match status" value="1"/>
</dbReference>
<sequence length="350" mass="38331">MSWVDQLDVKLHQTRIAADQNNGNGLFATEDVAEDTVLVETPLSSLIATPSTGSSVQEIVDLAHTLQDLATNTKWSQYIALLPTEPINPLGWDADKIQQELDGSSIARAVEGIRAAVPQDLALPAQWVMSRALELPTPIPQRAIVPGIDMANHSDSPNARYALSANGESVQLLSTTNIASNTEICISYGDRDMNEYLFNYGFIPKHKRRISVPLDDLHYYPLDLLQDEPAGLRLKFAYYTAKHGTPTVTYDSSGWHSDFLLLLAVGELDGLDIVEDTAAQAADPDPEAEHLQLLLQGRIVDLTDPDFAAFRVRATPIAKAIAEIYLNSANNRSLSVLTGAERDLIQEVFS</sequence>
<reference evidence="3" key="1">
    <citation type="submission" date="2016-02" db="EMBL/GenBank/DDBJ databases">
        <title>Comparative genomics of biotechnologically important yeasts.</title>
        <authorList>
            <consortium name="DOE Joint Genome Institute"/>
            <person name="Riley R."/>
            <person name="Haridas S."/>
            <person name="Wolfe K.H."/>
            <person name="Lopes M.R."/>
            <person name="Hittinger C.T."/>
            <person name="Goker M."/>
            <person name="Salamov A."/>
            <person name="Wisecaver J."/>
            <person name="Long T.M."/>
            <person name="Aerts A.L."/>
            <person name="Barry K."/>
            <person name="Choi C."/>
            <person name="Clum A."/>
            <person name="Coughlan A.Y."/>
            <person name="Deshpande S."/>
            <person name="Douglass A.P."/>
            <person name="Hanson S.J."/>
            <person name="Klenk H.-P."/>
            <person name="Labutti K."/>
            <person name="Lapidus A."/>
            <person name="Lindquist E."/>
            <person name="Lipzen A."/>
            <person name="Meier-Kolthoff J.P."/>
            <person name="Ohm R.A."/>
            <person name="Otillar R.P."/>
            <person name="Pangilinan J."/>
            <person name="Peng Y."/>
            <person name="Rokas A."/>
            <person name="Rosa C.A."/>
            <person name="Scheuner C."/>
            <person name="Sibirny A.A."/>
            <person name="Slot J.C."/>
            <person name="Stielow J.B."/>
            <person name="Sun H."/>
            <person name="Kurtzman C.P."/>
            <person name="Blackwell M."/>
            <person name="Jeffries T.W."/>
            <person name="Grigoriev I.V."/>
        </authorList>
    </citation>
    <scope>NUCLEOTIDE SEQUENCE [LARGE SCALE GENOMIC DNA]</scope>
    <source>
        <strain evidence="3">NRRL Y-17796</strain>
    </source>
</reference>
<organism evidence="2 3">
    <name type="scientific">Tortispora caseinolytica NRRL Y-17796</name>
    <dbReference type="NCBI Taxonomy" id="767744"/>
    <lineage>
        <taxon>Eukaryota</taxon>
        <taxon>Fungi</taxon>
        <taxon>Dikarya</taxon>
        <taxon>Ascomycota</taxon>
        <taxon>Saccharomycotina</taxon>
        <taxon>Trigonopsidomycetes</taxon>
        <taxon>Trigonopsidales</taxon>
        <taxon>Trigonopsidaceae</taxon>
        <taxon>Tortispora</taxon>
    </lineage>
</organism>
<feature type="domain" description="SET" evidence="1">
    <location>
        <begin position="7"/>
        <end position="189"/>
    </location>
</feature>
<dbReference type="GO" id="GO:0016279">
    <property type="term" value="F:protein-lysine N-methyltransferase activity"/>
    <property type="evidence" value="ECO:0007669"/>
    <property type="project" value="TreeGrafter"/>
</dbReference>
<evidence type="ECO:0000259" key="1">
    <source>
        <dbReference type="PROSITE" id="PS50280"/>
    </source>
</evidence>
<accession>A0A1E4TLT6</accession>
<dbReference type="Proteomes" id="UP000095023">
    <property type="component" value="Unassembled WGS sequence"/>
</dbReference>
<dbReference type="PANTHER" id="PTHR13271:SF151">
    <property type="entry name" value="SET DOMAIN-CONTAINING PROTEIN 4"/>
    <property type="match status" value="1"/>
</dbReference>
<dbReference type="InterPro" id="IPR050600">
    <property type="entry name" value="SETD3_SETD6_MTase"/>
</dbReference>
<evidence type="ECO:0000313" key="3">
    <source>
        <dbReference type="Proteomes" id="UP000095023"/>
    </source>
</evidence>
<dbReference type="Gene3D" id="3.90.1410.10">
    <property type="entry name" value="set domain protein methyltransferase, domain 1"/>
    <property type="match status" value="1"/>
</dbReference>
<dbReference type="InterPro" id="IPR046341">
    <property type="entry name" value="SET_dom_sf"/>
</dbReference>
<dbReference type="OrthoDB" id="4089661at2759"/>
<dbReference type="PROSITE" id="PS50280">
    <property type="entry name" value="SET"/>
    <property type="match status" value="1"/>
</dbReference>
<dbReference type="Pfam" id="PF00856">
    <property type="entry name" value="SET"/>
    <property type="match status" value="1"/>
</dbReference>
<gene>
    <name evidence="2" type="ORF">CANCADRAFT_1321</name>
</gene>
<dbReference type="SUPFAM" id="SSF82199">
    <property type="entry name" value="SET domain"/>
    <property type="match status" value="1"/>
</dbReference>
<dbReference type="AlphaFoldDB" id="A0A1E4TLT6"/>
<proteinExistence type="predicted"/>
<dbReference type="EMBL" id="KV453841">
    <property type="protein sequence ID" value="ODV92725.1"/>
    <property type="molecule type" value="Genomic_DNA"/>
</dbReference>